<organism evidence="1 2">
    <name type="scientific">Lecanicillium saksenae</name>
    <dbReference type="NCBI Taxonomy" id="468837"/>
    <lineage>
        <taxon>Eukaryota</taxon>
        <taxon>Fungi</taxon>
        <taxon>Dikarya</taxon>
        <taxon>Ascomycota</taxon>
        <taxon>Pezizomycotina</taxon>
        <taxon>Sordariomycetes</taxon>
        <taxon>Hypocreomycetidae</taxon>
        <taxon>Hypocreales</taxon>
        <taxon>Cordycipitaceae</taxon>
        <taxon>Lecanicillium</taxon>
    </lineage>
</organism>
<sequence length="135" mass="15557">MNYYFAGKTARGGPQQLKKGVAGKTVGVKRSRKILKDAIQGITRPAIRRLARRGGVKRMSMQIYEEARNVLRSHLADILKICCIYVEHRNAKTVTTQDVIYALKSMGRTLYGFDPEMAQFNVEKRRRHKQIQLRH</sequence>
<protein>
    <submittedName>
        <fullName evidence="1">Uncharacterized protein</fullName>
    </submittedName>
</protein>
<gene>
    <name evidence="1" type="ORF">NLG97_g8245</name>
</gene>
<evidence type="ECO:0000313" key="2">
    <source>
        <dbReference type="Proteomes" id="UP001148737"/>
    </source>
</evidence>
<proteinExistence type="predicted"/>
<keyword evidence="2" id="KW-1185">Reference proteome</keyword>
<comment type="caution">
    <text evidence="1">The sequence shown here is derived from an EMBL/GenBank/DDBJ whole genome shotgun (WGS) entry which is preliminary data.</text>
</comment>
<name>A0ACC1QKT9_9HYPO</name>
<dbReference type="Proteomes" id="UP001148737">
    <property type="component" value="Unassembled WGS sequence"/>
</dbReference>
<dbReference type="EMBL" id="JANAKD010001412">
    <property type="protein sequence ID" value="KAJ3479722.1"/>
    <property type="molecule type" value="Genomic_DNA"/>
</dbReference>
<accession>A0ACC1QKT9</accession>
<evidence type="ECO:0000313" key="1">
    <source>
        <dbReference type="EMBL" id="KAJ3479722.1"/>
    </source>
</evidence>
<reference evidence="1" key="1">
    <citation type="submission" date="2022-07" db="EMBL/GenBank/DDBJ databases">
        <title>Genome Sequence of Lecanicillium saksenae.</title>
        <authorList>
            <person name="Buettner E."/>
        </authorList>
    </citation>
    <scope>NUCLEOTIDE SEQUENCE</scope>
    <source>
        <strain evidence="1">VT-O1</strain>
    </source>
</reference>